<evidence type="ECO:0000256" key="12">
    <source>
        <dbReference type="ARBA" id="ARBA00022984"/>
    </source>
</evidence>
<dbReference type="FunFam" id="1.10.3810.10:FF:000001">
    <property type="entry name" value="Penicillin-binding protein 1A"/>
    <property type="match status" value="1"/>
</dbReference>
<dbReference type="PANTHER" id="PTHR32282:SF11">
    <property type="entry name" value="PENICILLIN-BINDING PROTEIN 1B"/>
    <property type="match status" value="1"/>
</dbReference>
<dbReference type="SUPFAM" id="SSF53955">
    <property type="entry name" value="Lysozyme-like"/>
    <property type="match status" value="1"/>
</dbReference>
<evidence type="ECO:0000256" key="17">
    <source>
        <dbReference type="ARBA" id="ARBA00049902"/>
    </source>
</evidence>
<keyword evidence="19" id="KW-0812">Transmembrane</keyword>
<evidence type="ECO:0000256" key="8">
    <source>
        <dbReference type="ARBA" id="ARBA00022676"/>
    </source>
</evidence>
<evidence type="ECO:0000256" key="15">
    <source>
        <dbReference type="ARBA" id="ARBA00023316"/>
    </source>
</evidence>
<evidence type="ECO:0000256" key="13">
    <source>
        <dbReference type="ARBA" id="ARBA00023136"/>
    </source>
</evidence>
<dbReference type="Pfam" id="PF00905">
    <property type="entry name" value="Transpeptidase"/>
    <property type="match status" value="1"/>
</dbReference>
<keyword evidence="5" id="KW-1003">Cell membrane</keyword>
<feature type="domain" description="Penicillin-binding protein transpeptidase" evidence="20">
    <location>
        <begin position="375"/>
        <end position="616"/>
    </location>
</feature>
<dbReference type="GO" id="GO:0008360">
    <property type="term" value="P:regulation of cell shape"/>
    <property type="evidence" value="ECO:0007669"/>
    <property type="project" value="UniProtKB-KW"/>
</dbReference>
<keyword evidence="12" id="KW-0573">Peptidoglycan synthesis</keyword>
<feature type="transmembrane region" description="Helical" evidence="19">
    <location>
        <begin position="38"/>
        <end position="57"/>
    </location>
</feature>
<dbReference type="Pfam" id="PF00912">
    <property type="entry name" value="Transgly"/>
    <property type="match status" value="1"/>
</dbReference>
<dbReference type="GO" id="GO:0006508">
    <property type="term" value="P:proteolysis"/>
    <property type="evidence" value="ECO:0007669"/>
    <property type="project" value="UniProtKB-KW"/>
</dbReference>
<comment type="caution">
    <text evidence="22">The sequence shown here is derived from an EMBL/GenBank/DDBJ whole genome shotgun (WGS) entry which is preliminary data.</text>
</comment>
<evidence type="ECO:0000313" key="22">
    <source>
        <dbReference type="EMBL" id="HGY55645.1"/>
    </source>
</evidence>
<evidence type="ECO:0000256" key="11">
    <source>
        <dbReference type="ARBA" id="ARBA00022960"/>
    </source>
</evidence>
<keyword evidence="9" id="KW-0808">Transferase</keyword>
<evidence type="ECO:0000259" key="21">
    <source>
        <dbReference type="Pfam" id="PF00912"/>
    </source>
</evidence>
<dbReference type="NCBIfam" id="TIGR02074">
    <property type="entry name" value="PBP_1a_fam"/>
    <property type="match status" value="1"/>
</dbReference>
<dbReference type="InterPro" id="IPR023346">
    <property type="entry name" value="Lysozyme-like_dom_sf"/>
</dbReference>
<comment type="catalytic activity">
    <reaction evidence="17">
        <text>[GlcNAc-(1-&gt;4)-Mur2Ac(oyl-L-Ala-gamma-D-Glu-L-Lys-D-Ala-D-Ala)](n)-di-trans,octa-cis-undecaprenyl diphosphate + beta-D-GlcNAc-(1-&gt;4)-Mur2Ac(oyl-L-Ala-gamma-D-Glu-L-Lys-D-Ala-D-Ala)-di-trans,octa-cis-undecaprenyl diphosphate = [GlcNAc-(1-&gt;4)-Mur2Ac(oyl-L-Ala-gamma-D-Glu-L-Lys-D-Ala-D-Ala)](n+1)-di-trans,octa-cis-undecaprenyl diphosphate + di-trans,octa-cis-undecaprenyl diphosphate + H(+)</text>
        <dbReference type="Rhea" id="RHEA:23708"/>
        <dbReference type="Rhea" id="RHEA-COMP:9602"/>
        <dbReference type="Rhea" id="RHEA-COMP:9603"/>
        <dbReference type="ChEBI" id="CHEBI:15378"/>
        <dbReference type="ChEBI" id="CHEBI:58405"/>
        <dbReference type="ChEBI" id="CHEBI:60033"/>
        <dbReference type="ChEBI" id="CHEBI:78435"/>
        <dbReference type="EC" id="2.4.99.28"/>
    </reaction>
</comment>
<organism evidence="22">
    <name type="scientific">Caldithrix abyssi</name>
    <dbReference type="NCBI Taxonomy" id="187145"/>
    <lineage>
        <taxon>Bacteria</taxon>
        <taxon>Pseudomonadati</taxon>
        <taxon>Calditrichota</taxon>
        <taxon>Calditrichia</taxon>
        <taxon>Calditrichales</taxon>
        <taxon>Calditrichaceae</taxon>
        <taxon>Caldithrix</taxon>
    </lineage>
</organism>
<proteinExistence type="inferred from homology"/>
<dbReference type="InterPro" id="IPR001264">
    <property type="entry name" value="Glyco_trans_51"/>
</dbReference>
<evidence type="ECO:0000259" key="20">
    <source>
        <dbReference type="Pfam" id="PF00905"/>
    </source>
</evidence>
<dbReference type="GO" id="GO:0005886">
    <property type="term" value="C:plasma membrane"/>
    <property type="evidence" value="ECO:0007669"/>
    <property type="project" value="UniProtKB-SubCell"/>
</dbReference>
<dbReference type="InterPro" id="IPR012338">
    <property type="entry name" value="Beta-lactam/transpept-like"/>
</dbReference>
<dbReference type="GO" id="GO:0030288">
    <property type="term" value="C:outer membrane-bounded periplasmic space"/>
    <property type="evidence" value="ECO:0007669"/>
    <property type="project" value="TreeGrafter"/>
</dbReference>
<accession>A0A7V4U093</accession>
<dbReference type="GO" id="GO:0008955">
    <property type="term" value="F:peptidoglycan glycosyltransferase activity"/>
    <property type="evidence" value="ECO:0007669"/>
    <property type="project" value="UniProtKB-EC"/>
</dbReference>
<dbReference type="SUPFAM" id="SSF56601">
    <property type="entry name" value="beta-lactamase/transpeptidase-like"/>
    <property type="match status" value="1"/>
</dbReference>
<comment type="subcellular location">
    <subcellularLocation>
        <location evidence="1">Cell membrane</location>
    </subcellularLocation>
</comment>
<comment type="similarity">
    <text evidence="3">In the C-terminal section; belongs to the transpeptidase family.</text>
</comment>
<comment type="similarity">
    <text evidence="4">In the N-terminal section; belongs to the glycosyltransferase 51 family.</text>
</comment>
<dbReference type="EMBL" id="DRQG01000077">
    <property type="protein sequence ID" value="HGY55645.1"/>
    <property type="molecule type" value="Genomic_DNA"/>
</dbReference>
<evidence type="ECO:0000256" key="2">
    <source>
        <dbReference type="ARBA" id="ARBA00004752"/>
    </source>
</evidence>
<gene>
    <name evidence="22" type="ORF">ENK44_08095</name>
</gene>
<keyword evidence="13 19" id="KW-0472">Membrane</keyword>
<dbReference type="GO" id="GO:0009002">
    <property type="term" value="F:serine-type D-Ala-D-Ala carboxypeptidase activity"/>
    <property type="evidence" value="ECO:0007669"/>
    <property type="project" value="UniProtKB-EC"/>
</dbReference>
<evidence type="ECO:0000256" key="7">
    <source>
        <dbReference type="ARBA" id="ARBA00022670"/>
    </source>
</evidence>
<keyword evidence="7" id="KW-0645">Protease</keyword>
<evidence type="ECO:0000256" key="3">
    <source>
        <dbReference type="ARBA" id="ARBA00007090"/>
    </source>
</evidence>
<evidence type="ECO:0000256" key="1">
    <source>
        <dbReference type="ARBA" id="ARBA00004236"/>
    </source>
</evidence>
<evidence type="ECO:0000256" key="14">
    <source>
        <dbReference type="ARBA" id="ARBA00023268"/>
    </source>
</evidence>
<dbReference type="PANTHER" id="PTHR32282">
    <property type="entry name" value="BINDING PROTEIN TRANSPEPTIDASE, PUTATIVE-RELATED"/>
    <property type="match status" value="1"/>
</dbReference>
<name>A0A7V4U093_CALAY</name>
<evidence type="ECO:0000256" key="6">
    <source>
        <dbReference type="ARBA" id="ARBA00022645"/>
    </source>
</evidence>
<dbReference type="Proteomes" id="UP000885779">
    <property type="component" value="Unassembled WGS sequence"/>
</dbReference>
<feature type="region of interest" description="Disordered" evidence="18">
    <location>
        <begin position="1"/>
        <end position="26"/>
    </location>
</feature>
<dbReference type="InterPro" id="IPR036950">
    <property type="entry name" value="PBP_transglycosylase"/>
</dbReference>
<dbReference type="GO" id="GO:0009252">
    <property type="term" value="P:peptidoglycan biosynthetic process"/>
    <property type="evidence" value="ECO:0007669"/>
    <property type="project" value="UniProtKB-KW"/>
</dbReference>
<reference evidence="22" key="1">
    <citation type="journal article" date="2020" name="mSystems">
        <title>Genome- and Community-Level Interaction Insights into Carbon Utilization and Element Cycling Functions of Hydrothermarchaeota in Hydrothermal Sediment.</title>
        <authorList>
            <person name="Zhou Z."/>
            <person name="Liu Y."/>
            <person name="Xu W."/>
            <person name="Pan J."/>
            <person name="Luo Z.H."/>
            <person name="Li M."/>
        </authorList>
    </citation>
    <scope>NUCLEOTIDE SEQUENCE [LARGE SCALE GENOMIC DNA]</scope>
    <source>
        <strain evidence="22">HyVt-577</strain>
    </source>
</reference>
<keyword evidence="15" id="KW-0961">Cell wall biogenesis/degradation</keyword>
<evidence type="ECO:0000256" key="9">
    <source>
        <dbReference type="ARBA" id="ARBA00022679"/>
    </source>
</evidence>
<evidence type="ECO:0000256" key="4">
    <source>
        <dbReference type="ARBA" id="ARBA00007739"/>
    </source>
</evidence>
<dbReference type="Gene3D" id="1.10.3810.10">
    <property type="entry name" value="Biosynthetic peptidoglycan transglycosylase-like"/>
    <property type="match status" value="1"/>
</dbReference>
<comment type="catalytic activity">
    <reaction evidence="16">
        <text>Preferential cleavage: (Ac)2-L-Lys-D-Ala-|-D-Ala. Also transpeptidation of peptidyl-alanyl moieties that are N-acyl substituents of D-alanine.</text>
        <dbReference type="EC" id="3.4.16.4"/>
    </reaction>
</comment>
<evidence type="ECO:0000256" key="18">
    <source>
        <dbReference type="SAM" id="MobiDB-lite"/>
    </source>
</evidence>
<dbReference type="Gene3D" id="3.40.710.10">
    <property type="entry name" value="DD-peptidase/beta-lactamase superfamily"/>
    <property type="match status" value="1"/>
</dbReference>
<keyword evidence="10" id="KW-0378">Hydrolase</keyword>
<sequence length="722" mass="82327">MKRKKRGTPTGTRIPQTSTRHTPKTTRAFKKPAAKRKIIILLLVVAFIAAAGIYLYYLSQDLPPLTKLEQIDPAQASQVFSADGQLIYSFFRLENRKFIPFDRIPPHLVNALLSVEDRDFYHHWGINLAGIARSLVYNIIHLDLKGQGASTITMQLARNLYFGFAKTWNRKIKEALTALQIERTYSKQEILNMYLNINFFGSNAYGIQAAAKRYFDKEVDDLTVEEGALLIGVLKGQTFYSPIRHPERALKRRNVVLKTMVDNGKLSRAEYDSLKQLPLKLNLVDPHEMKIAPYFTEYVRRQLNRLQDSLNVDVYEDGLRIYTSLNTEMQRLMELAVARRVDAIQERVRRQRAFKELRESVDDSTFNELTTMQIAFVALDPATGHILAMIGGRDYKKSKFNRVTQMKRQPGSSFKPFLYTAAIDNGYTPADVYLNQPTVEINADGTRWTPKNFNGKVGGMMPLREALRKSVNLVAVRLIADITPQTVVQYARAFGITTPLRPFSSLALGSSEVIPLELVSAYGTFANNGIHVKPVSILRIEDKNGNIIYQPSPEGRRKEVISPETNYIMNDMLQDVVRRGTGYAIRRDFKFYHPAGGKTGTTNDYTNAWFLGYTPDIVAGVWVGLDDFQYNLGPGMTGAAAALPFWGEFMTMVYDSLEFKHHKFPDNSKVVHLKICKETYKLATPYCPDVYEEVFNMKYQPTEKCDVHSGRLLRKSKRHKRF</sequence>
<dbReference type="GO" id="GO:0071555">
    <property type="term" value="P:cell wall organization"/>
    <property type="evidence" value="ECO:0007669"/>
    <property type="project" value="UniProtKB-KW"/>
</dbReference>
<keyword evidence="6" id="KW-0121">Carboxypeptidase</keyword>
<evidence type="ECO:0000256" key="16">
    <source>
        <dbReference type="ARBA" id="ARBA00034000"/>
    </source>
</evidence>
<dbReference type="AlphaFoldDB" id="A0A7V4U093"/>
<feature type="compositionally biased region" description="Polar residues" evidence="18">
    <location>
        <begin position="9"/>
        <end position="20"/>
    </location>
</feature>
<evidence type="ECO:0000256" key="10">
    <source>
        <dbReference type="ARBA" id="ARBA00022801"/>
    </source>
</evidence>
<evidence type="ECO:0000256" key="19">
    <source>
        <dbReference type="SAM" id="Phobius"/>
    </source>
</evidence>
<keyword evidence="11" id="KW-0133">Cell shape</keyword>
<dbReference type="GO" id="GO:0008658">
    <property type="term" value="F:penicillin binding"/>
    <property type="evidence" value="ECO:0007669"/>
    <property type="project" value="InterPro"/>
</dbReference>
<evidence type="ECO:0000256" key="5">
    <source>
        <dbReference type="ARBA" id="ARBA00022475"/>
    </source>
</evidence>
<dbReference type="InterPro" id="IPR050396">
    <property type="entry name" value="Glycosyltr_51/Transpeptidase"/>
</dbReference>
<keyword evidence="19" id="KW-1133">Transmembrane helix</keyword>
<comment type="pathway">
    <text evidence="2">Cell wall biogenesis; peptidoglycan biosynthesis.</text>
</comment>
<keyword evidence="8" id="KW-0328">Glycosyltransferase</keyword>
<protein>
    <submittedName>
        <fullName evidence="22">PBP1A family penicillin-binding protein</fullName>
    </submittedName>
</protein>
<dbReference type="InterPro" id="IPR001460">
    <property type="entry name" value="PCN-bd_Tpept"/>
</dbReference>
<feature type="domain" description="Glycosyl transferase family 51" evidence="21">
    <location>
        <begin position="84"/>
        <end position="260"/>
    </location>
</feature>
<keyword evidence="14" id="KW-0511">Multifunctional enzyme</keyword>